<proteinExistence type="predicted"/>
<evidence type="ECO:0000256" key="1">
    <source>
        <dbReference type="SAM" id="MobiDB-lite"/>
    </source>
</evidence>
<evidence type="ECO:0000313" key="3">
    <source>
        <dbReference type="Proteomes" id="UP000593571"/>
    </source>
</evidence>
<feature type="region of interest" description="Disordered" evidence="1">
    <location>
        <begin position="1"/>
        <end position="47"/>
    </location>
</feature>
<name>A0A7J8H1E4_ROUAE</name>
<sequence>MRASCPAADCHRVRSSRHTDTPAASGWASRQVPDTGAEAEKGGSRRTHWKARGSLRLRAGLGPGSLWPWALHLVGLLCPELLHSKADSPLQDPATCGGPADTLMQGSPPSVRRSGLEIRPH</sequence>
<accession>A0A7J8H1E4</accession>
<dbReference type="EMBL" id="JACASE010000005">
    <property type="protein sequence ID" value="KAF6466133.1"/>
    <property type="molecule type" value="Genomic_DNA"/>
</dbReference>
<feature type="compositionally biased region" description="Basic and acidic residues" evidence="1">
    <location>
        <begin position="9"/>
        <end position="20"/>
    </location>
</feature>
<comment type="caution">
    <text evidence="2">The sequence shown here is derived from an EMBL/GenBank/DDBJ whole genome shotgun (WGS) entry which is preliminary data.</text>
</comment>
<keyword evidence="3" id="KW-1185">Reference proteome</keyword>
<protein>
    <submittedName>
        <fullName evidence="2">Uncharacterized protein</fullName>
    </submittedName>
</protein>
<evidence type="ECO:0000313" key="2">
    <source>
        <dbReference type="EMBL" id="KAF6466133.1"/>
    </source>
</evidence>
<organism evidence="2 3">
    <name type="scientific">Rousettus aegyptiacus</name>
    <name type="common">Egyptian fruit bat</name>
    <name type="synonym">Pteropus aegyptiacus</name>
    <dbReference type="NCBI Taxonomy" id="9407"/>
    <lineage>
        <taxon>Eukaryota</taxon>
        <taxon>Metazoa</taxon>
        <taxon>Chordata</taxon>
        <taxon>Craniata</taxon>
        <taxon>Vertebrata</taxon>
        <taxon>Euteleostomi</taxon>
        <taxon>Mammalia</taxon>
        <taxon>Eutheria</taxon>
        <taxon>Laurasiatheria</taxon>
        <taxon>Chiroptera</taxon>
        <taxon>Yinpterochiroptera</taxon>
        <taxon>Pteropodoidea</taxon>
        <taxon>Pteropodidae</taxon>
        <taxon>Rousettinae</taxon>
        <taxon>Rousettus</taxon>
    </lineage>
</organism>
<dbReference type="Proteomes" id="UP000593571">
    <property type="component" value="Unassembled WGS sequence"/>
</dbReference>
<gene>
    <name evidence="2" type="ORF">HJG63_011424</name>
</gene>
<dbReference type="AlphaFoldDB" id="A0A7J8H1E4"/>
<feature type="region of interest" description="Disordered" evidence="1">
    <location>
        <begin position="87"/>
        <end position="121"/>
    </location>
</feature>
<reference evidence="2 3" key="1">
    <citation type="journal article" date="2020" name="Nature">
        <title>Six reference-quality genomes reveal evolution of bat adaptations.</title>
        <authorList>
            <person name="Jebb D."/>
            <person name="Huang Z."/>
            <person name="Pippel M."/>
            <person name="Hughes G.M."/>
            <person name="Lavrichenko K."/>
            <person name="Devanna P."/>
            <person name="Winkler S."/>
            <person name="Jermiin L.S."/>
            <person name="Skirmuntt E.C."/>
            <person name="Katzourakis A."/>
            <person name="Burkitt-Gray L."/>
            <person name="Ray D.A."/>
            <person name="Sullivan K.A.M."/>
            <person name="Roscito J.G."/>
            <person name="Kirilenko B.M."/>
            <person name="Davalos L.M."/>
            <person name="Corthals A.P."/>
            <person name="Power M.L."/>
            <person name="Jones G."/>
            <person name="Ransome R.D."/>
            <person name="Dechmann D.K.N."/>
            <person name="Locatelli A.G."/>
            <person name="Puechmaille S.J."/>
            <person name="Fedrigo O."/>
            <person name="Jarvis E.D."/>
            <person name="Hiller M."/>
            <person name="Vernes S.C."/>
            <person name="Myers E.W."/>
            <person name="Teeling E.C."/>
        </authorList>
    </citation>
    <scope>NUCLEOTIDE SEQUENCE [LARGE SCALE GENOMIC DNA]</scope>
    <source>
        <strain evidence="2">MRouAeg1</strain>
        <tissue evidence="2">Muscle</tissue>
    </source>
</reference>